<evidence type="ECO:0000313" key="1">
    <source>
        <dbReference type="EMBL" id="MPY40493.1"/>
    </source>
</evidence>
<protein>
    <submittedName>
        <fullName evidence="1">Uncharacterized protein</fullName>
    </submittedName>
</protein>
<dbReference type="OrthoDB" id="3846417at2"/>
<proteinExistence type="predicted"/>
<accession>A0A5N8VZ20</accession>
<dbReference type="RefSeq" id="WP_152783073.1">
    <property type="nucleotide sequence ID" value="NZ_BAABEQ010000093.1"/>
</dbReference>
<dbReference type="Proteomes" id="UP000326979">
    <property type="component" value="Unassembled WGS sequence"/>
</dbReference>
<reference evidence="1 2" key="1">
    <citation type="submission" date="2019-07" db="EMBL/GenBank/DDBJ databases">
        <title>New species of Amycolatopsis and Streptomyces.</title>
        <authorList>
            <person name="Duangmal K."/>
            <person name="Teo W.F.A."/>
            <person name="Lipun K."/>
        </authorList>
    </citation>
    <scope>NUCLEOTIDE SEQUENCE [LARGE SCALE GENOMIC DNA]</scope>
    <source>
        <strain evidence="1 2">TISTR 2346</strain>
    </source>
</reference>
<dbReference type="AlphaFoldDB" id="A0A5N8VZ20"/>
<gene>
    <name evidence="1" type="ORF">FNH04_11425</name>
</gene>
<sequence length="771" mass="83860">MDLDALRFANFKLLDDAIEDWTTMIRNLKDLEESADKGLRGAANKANWAGFNATVSKEFIGKTAGEFKDAHTQAESIRNILRDTRGELAGYQTKLNDAIDRGLKKNLTVVSTGDGGFTVTMNIHPDRAAKGTTVPEHDASDVTALRDEIQKILNDATESDNSANKVLQALVDQSRLGFSDAGYKDRDAAANAIKEAEDLADLAKKKPEDITPEEFDKLNAGLKKYANDDLFAAEFATRLGPRGTLDFWTGINDPHRARELGSQRVDHYDELQKNLSMTLANATQSDTVGMTEWKNKMVEMVDKPVGRNGGFPLGAQVMGNLMRWGDYDDRFLNSYGDKLIETEKKFTSNGRHGAWQRTGADPLLNRTGTDSGWDPMTGYLKALSNSPDAATEFFNGTFVTKDEDHDFTHDTDGDGKEGRKTLSNFDYLFEERDWPQDANSEGDESIAGRNNLALALEAATTGHPAGELPTIDTPPHNADQTKLMESLVASVADDPKRLTEHSYMSDSIGQITSEYLPDINRAMSDVERDAKSDDWRDIERLYPVAGSEAALQHADVSKLLFAVGQNPEGYAAVEVGQKAYMGKLMEYHLDPGLPANQRFSDDEELVVRHIAGRSGEVSGTLGLGQQEAIGKDASNKDKEYEHSVAQRKNWISGGFGTVVGVGVSFIATPWVGAVVGGGVGTVTSVVLESVFQDAEGHAVDDAKKTGGQVWQEGLVRNSTITADAAQAAAEKHQSADTGDAATWARESSRQGYINARAILDGQAPGSMTPYS</sequence>
<keyword evidence="2" id="KW-1185">Reference proteome</keyword>
<dbReference type="EMBL" id="VJZE01000056">
    <property type="protein sequence ID" value="MPY40493.1"/>
    <property type="molecule type" value="Genomic_DNA"/>
</dbReference>
<organism evidence="1 2">
    <name type="scientific">Streptomyces phyllanthi</name>
    <dbReference type="NCBI Taxonomy" id="1803180"/>
    <lineage>
        <taxon>Bacteria</taxon>
        <taxon>Bacillati</taxon>
        <taxon>Actinomycetota</taxon>
        <taxon>Actinomycetes</taxon>
        <taxon>Kitasatosporales</taxon>
        <taxon>Streptomycetaceae</taxon>
        <taxon>Streptomyces</taxon>
    </lineage>
</organism>
<comment type="caution">
    <text evidence="1">The sequence shown here is derived from an EMBL/GenBank/DDBJ whole genome shotgun (WGS) entry which is preliminary data.</text>
</comment>
<evidence type="ECO:0000313" key="2">
    <source>
        <dbReference type="Proteomes" id="UP000326979"/>
    </source>
</evidence>
<name>A0A5N8VZ20_9ACTN</name>